<evidence type="ECO:0000313" key="1">
    <source>
        <dbReference type="EMBL" id="JAH33414.1"/>
    </source>
</evidence>
<reference evidence="1" key="2">
    <citation type="journal article" date="2015" name="Fish Shellfish Immunol.">
        <title>Early steps in the European eel (Anguilla anguilla)-Vibrio vulnificus interaction in the gills: Role of the RtxA13 toxin.</title>
        <authorList>
            <person name="Callol A."/>
            <person name="Pajuelo D."/>
            <person name="Ebbesson L."/>
            <person name="Teles M."/>
            <person name="MacKenzie S."/>
            <person name="Amaro C."/>
        </authorList>
    </citation>
    <scope>NUCLEOTIDE SEQUENCE</scope>
</reference>
<name>A0A0E9RW62_ANGAN</name>
<protein>
    <submittedName>
        <fullName evidence="1">Uncharacterized protein</fullName>
    </submittedName>
</protein>
<dbReference type="EMBL" id="GBXM01075163">
    <property type="protein sequence ID" value="JAH33414.1"/>
    <property type="molecule type" value="Transcribed_RNA"/>
</dbReference>
<organism evidence="1">
    <name type="scientific">Anguilla anguilla</name>
    <name type="common">European freshwater eel</name>
    <name type="synonym">Muraena anguilla</name>
    <dbReference type="NCBI Taxonomy" id="7936"/>
    <lineage>
        <taxon>Eukaryota</taxon>
        <taxon>Metazoa</taxon>
        <taxon>Chordata</taxon>
        <taxon>Craniata</taxon>
        <taxon>Vertebrata</taxon>
        <taxon>Euteleostomi</taxon>
        <taxon>Actinopterygii</taxon>
        <taxon>Neopterygii</taxon>
        <taxon>Teleostei</taxon>
        <taxon>Anguilliformes</taxon>
        <taxon>Anguillidae</taxon>
        <taxon>Anguilla</taxon>
    </lineage>
</organism>
<proteinExistence type="predicted"/>
<reference evidence="1" key="1">
    <citation type="submission" date="2014-11" db="EMBL/GenBank/DDBJ databases">
        <authorList>
            <person name="Amaro Gonzalez C."/>
        </authorList>
    </citation>
    <scope>NUCLEOTIDE SEQUENCE</scope>
</reference>
<accession>A0A0E9RW62</accession>
<sequence length="12" mass="1459">MTSRPSREWPIV</sequence>